<evidence type="ECO:0000313" key="3">
    <source>
        <dbReference type="Proteomes" id="UP001190700"/>
    </source>
</evidence>
<proteinExistence type="predicted"/>
<sequence length="76" mass="8896">MSSYPRLSYEGTHPLEILSYHLKKMEIMNQETISKFLLHRRKTSQRLEAIETRLASLESSIDARAEPQLPHLCKDQ</sequence>
<protein>
    <submittedName>
        <fullName evidence="2">Uncharacterized protein</fullName>
    </submittedName>
</protein>
<gene>
    <name evidence="2" type="ORF">CYMTET_22757</name>
    <name evidence="1" type="ORF">CYMTET_46430</name>
</gene>
<evidence type="ECO:0000313" key="1">
    <source>
        <dbReference type="EMBL" id="KAK3243941.1"/>
    </source>
</evidence>
<dbReference type="EMBL" id="LGRX02032517">
    <property type="protein sequence ID" value="KAK3243941.1"/>
    <property type="molecule type" value="Genomic_DNA"/>
</dbReference>
<name>A0AAE0G051_9CHLO</name>
<reference evidence="2" key="2">
    <citation type="submission" date="2023-06" db="EMBL/GenBank/DDBJ databases">
        <title>Long-read-based genome assembly of the green algal bacterivore Cymbomonas tetramitiformis.</title>
        <authorList>
            <person name="Gyaltshen Y."/>
            <person name="Rozenberg A."/>
            <person name="Paasch A."/>
            <person name="Burns J.A."/>
            <person name="Warring S."/>
            <person name="Larson R."/>
            <person name="Maurer-Alcala X."/>
            <person name="Dacks J."/>
            <person name="Kim E."/>
        </authorList>
    </citation>
    <scope>NUCLEOTIDE SEQUENCE</scope>
    <source>
        <strain evidence="2">PLY_AMNH</strain>
    </source>
</reference>
<dbReference type="AlphaFoldDB" id="A0AAE0G051"/>
<dbReference type="EMBL" id="LGRX02011602">
    <property type="protein sequence ID" value="KAK3268755.1"/>
    <property type="molecule type" value="Genomic_DNA"/>
</dbReference>
<reference evidence="2 3" key="1">
    <citation type="journal article" date="2015" name="Genome Biol. Evol.">
        <title>Comparative Genomics of a Bacterivorous Green Alga Reveals Evolutionary Causalities and Consequences of Phago-Mixotrophic Mode of Nutrition.</title>
        <authorList>
            <person name="Burns J.A."/>
            <person name="Paasch A."/>
            <person name="Narechania A."/>
            <person name="Kim E."/>
        </authorList>
    </citation>
    <scope>NUCLEOTIDE SEQUENCE [LARGE SCALE GENOMIC DNA]</scope>
    <source>
        <strain evidence="2">PLY_AMNH</strain>
    </source>
</reference>
<comment type="caution">
    <text evidence="2">The sequence shown here is derived from an EMBL/GenBank/DDBJ whole genome shotgun (WGS) entry which is preliminary data.</text>
</comment>
<dbReference type="Proteomes" id="UP001190700">
    <property type="component" value="Unassembled WGS sequence"/>
</dbReference>
<accession>A0AAE0G051</accession>
<keyword evidence="3" id="KW-1185">Reference proteome</keyword>
<organism evidence="2 3">
    <name type="scientific">Cymbomonas tetramitiformis</name>
    <dbReference type="NCBI Taxonomy" id="36881"/>
    <lineage>
        <taxon>Eukaryota</taxon>
        <taxon>Viridiplantae</taxon>
        <taxon>Chlorophyta</taxon>
        <taxon>Pyramimonadophyceae</taxon>
        <taxon>Pyramimonadales</taxon>
        <taxon>Pyramimonadaceae</taxon>
        <taxon>Cymbomonas</taxon>
    </lineage>
</organism>
<evidence type="ECO:0000313" key="2">
    <source>
        <dbReference type="EMBL" id="KAK3268755.1"/>
    </source>
</evidence>